<dbReference type="OrthoDB" id="2404954at2"/>
<dbReference type="Proteomes" id="UP000029518">
    <property type="component" value="Chromosome"/>
</dbReference>
<feature type="domain" description="HTH marR-type" evidence="4">
    <location>
        <begin position="1"/>
        <end position="138"/>
    </location>
</feature>
<dbReference type="Pfam" id="PF12802">
    <property type="entry name" value="MarR_2"/>
    <property type="match status" value="1"/>
</dbReference>
<dbReference type="HOGENOM" id="CLU_083287_7_2_9"/>
<name>A0A089LL37_PAEBO</name>
<evidence type="ECO:0000259" key="4">
    <source>
        <dbReference type="PROSITE" id="PS50995"/>
    </source>
</evidence>
<gene>
    <name evidence="5" type="ORF">PBOR_30615</name>
</gene>
<dbReference type="Gene3D" id="1.10.10.10">
    <property type="entry name" value="Winged helix-like DNA-binding domain superfamily/Winged helix DNA-binding domain"/>
    <property type="match status" value="1"/>
</dbReference>
<dbReference type="GO" id="GO:0003700">
    <property type="term" value="F:DNA-binding transcription factor activity"/>
    <property type="evidence" value="ECO:0007669"/>
    <property type="project" value="InterPro"/>
</dbReference>
<dbReference type="InterPro" id="IPR036390">
    <property type="entry name" value="WH_DNA-bd_sf"/>
</dbReference>
<dbReference type="PROSITE" id="PS50995">
    <property type="entry name" value="HTH_MARR_2"/>
    <property type="match status" value="1"/>
</dbReference>
<protein>
    <recommendedName>
        <fullName evidence="4">HTH marR-type domain-containing protein</fullName>
    </recommendedName>
</protein>
<dbReference type="EMBL" id="CP009285">
    <property type="protein sequence ID" value="AIQ60800.1"/>
    <property type="molecule type" value="Genomic_DNA"/>
</dbReference>
<evidence type="ECO:0000256" key="1">
    <source>
        <dbReference type="ARBA" id="ARBA00023015"/>
    </source>
</evidence>
<evidence type="ECO:0000256" key="2">
    <source>
        <dbReference type="ARBA" id="ARBA00023125"/>
    </source>
</evidence>
<proteinExistence type="predicted"/>
<dbReference type="PANTHER" id="PTHR42756:SF1">
    <property type="entry name" value="TRANSCRIPTIONAL REPRESSOR OF EMRAB OPERON"/>
    <property type="match status" value="1"/>
</dbReference>
<keyword evidence="1" id="KW-0805">Transcription regulation</keyword>
<dbReference type="GO" id="GO:0003677">
    <property type="term" value="F:DNA binding"/>
    <property type="evidence" value="ECO:0007669"/>
    <property type="project" value="UniProtKB-KW"/>
</dbReference>
<evidence type="ECO:0000256" key="3">
    <source>
        <dbReference type="ARBA" id="ARBA00023163"/>
    </source>
</evidence>
<dbReference type="InterPro" id="IPR000835">
    <property type="entry name" value="HTH_MarR-typ"/>
</dbReference>
<sequence>MKEYILGLNLVDLISEKHKVLRDRVNTASGEKLNKTETHILAMLELHAMLSISEISRLISISRQGTQKTINNLLAGGYVDTAIVEGNSRDKHIVLTPRGAEVCRSMLEIKQNIEAEIAARIGKDQVEVLRKLLTEDWL</sequence>
<dbReference type="RefSeq" id="WP_042217401.1">
    <property type="nucleotide sequence ID" value="NZ_CP009285.1"/>
</dbReference>
<keyword evidence="3" id="KW-0804">Transcription</keyword>
<dbReference type="PRINTS" id="PR00598">
    <property type="entry name" value="HTHMARR"/>
</dbReference>
<keyword evidence="2" id="KW-0238">DNA-binding</keyword>
<keyword evidence="6" id="KW-1185">Reference proteome</keyword>
<dbReference type="InterPro" id="IPR036388">
    <property type="entry name" value="WH-like_DNA-bd_sf"/>
</dbReference>
<dbReference type="SUPFAM" id="SSF46785">
    <property type="entry name" value="Winged helix' DNA-binding domain"/>
    <property type="match status" value="1"/>
</dbReference>
<organism evidence="5 6">
    <name type="scientific">Paenibacillus borealis</name>
    <dbReference type="NCBI Taxonomy" id="160799"/>
    <lineage>
        <taxon>Bacteria</taxon>
        <taxon>Bacillati</taxon>
        <taxon>Bacillota</taxon>
        <taxon>Bacilli</taxon>
        <taxon>Bacillales</taxon>
        <taxon>Paenibacillaceae</taxon>
        <taxon>Paenibacillus</taxon>
    </lineage>
</organism>
<dbReference type="SMART" id="SM00347">
    <property type="entry name" value="HTH_MARR"/>
    <property type="match status" value="1"/>
</dbReference>
<accession>A0A089LL37</accession>
<dbReference type="KEGG" id="pbd:PBOR_30615"/>
<evidence type="ECO:0000313" key="5">
    <source>
        <dbReference type="EMBL" id="AIQ60800.1"/>
    </source>
</evidence>
<reference evidence="5" key="1">
    <citation type="submission" date="2014-08" db="EMBL/GenBank/DDBJ databases">
        <title>Comparative genomics of the Paenibacillus odorifer group.</title>
        <authorList>
            <person name="den Bakker H.C."/>
            <person name="Tsai Y.-C.Y.-C."/>
            <person name="Martin N."/>
            <person name="Korlach J."/>
            <person name="Wiedmann M."/>
        </authorList>
    </citation>
    <scope>NUCLEOTIDE SEQUENCE [LARGE SCALE GENOMIC DNA]</scope>
    <source>
        <strain evidence="5">DSM 13188</strain>
    </source>
</reference>
<dbReference type="AlphaFoldDB" id="A0A089LL37"/>
<evidence type="ECO:0000313" key="6">
    <source>
        <dbReference type="Proteomes" id="UP000029518"/>
    </source>
</evidence>
<dbReference type="PANTHER" id="PTHR42756">
    <property type="entry name" value="TRANSCRIPTIONAL REGULATOR, MARR"/>
    <property type="match status" value="1"/>
</dbReference>